<protein>
    <recommendedName>
        <fullName evidence="3">Camelysin metallo-endopeptidase</fullName>
    </recommendedName>
</protein>
<dbReference type="RefSeq" id="WP_134639907.1">
    <property type="nucleotide sequence ID" value="NZ_SOHM01000009.1"/>
</dbReference>
<keyword evidence="2" id="KW-1185">Reference proteome</keyword>
<evidence type="ECO:0008006" key="3">
    <source>
        <dbReference type="Google" id="ProtNLM"/>
    </source>
</evidence>
<reference evidence="1 2" key="1">
    <citation type="submission" date="2019-03" db="EMBL/GenBank/DDBJ databases">
        <title>Genomics of glacier-inhabiting Cryobacterium strains.</title>
        <authorList>
            <person name="Liu Q."/>
            <person name="Xin Y.-H."/>
        </authorList>
    </citation>
    <scope>NUCLEOTIDE SEQUENCE [LARGE SCALE GENOMIC DNA]</scope>
    <source>
        <strain evidence="1 2">Sr59</strain>
    </source>
</reference>
<comment type="caution">
    <text evidence="1">The sequence shown here is derived from an EMBL/GenBank/DDBJ whole genome shotgun (WGS) entry which is preliminary data.</text>
</comment>
<accession>A0A4R9BXQ7</accession>
<organism evidence="1 2">
    <name type="scientific">Cryobacterium lactosi</name>
    <dbReference type="NCBI Taxonomy" id="1259202"/>
    <lineage>
        <taxon>Bacteria</taxon>
        <taxon>Bacillati</taxon>
        <taxon>Actinomycetota</taxon>
        <taxon>Actinomycetes</taxon>
        <taxon>Micrococcales</taxon>
        <taxon>Microbacteriaceae</taxon>
        <taxon>Cryobacterium</taxon>
    </lineage>
</organism>
<dbReference type="EMBL" id="SOHM01000009">
    <property type="protein sequence ID" value="TFD93033.1"/>
    <property type="molecule type" value="Genomic_DNA"/>
</dbReference>
<dbReference type="Proteomes" id="UP000298468">
    <property type="component" value="Unassembled WGS sequence"/>
</dbReference>
<dbReference type="OrthoDB" id="3826640at2"/>
<evidence type="ECO:0000313" key="1">
    <source>
        <dbReference type="EMBL" id="TFD93033.1"/>
    </source>
</evidence>
<name>A0A4R9BXQ7_9MICO</name>
<evidence type="ECO:0000313" key="2">
    <source>
        <dbReference type="Proteomes" id="UP000298468"/>
    </source>
</evidence>
<gene>
    <name evidence="1" type="ORF">E3T61_05520</name>
</gene>
<proteinExistence type="predicted"/>
<dbReference type="AlphaFoldDB" id="A0A4R9BXQ7"/>
<sequence>MRKPTPLARRIVTVGVGPAAILLAGAMVFQASNAAFSSSTRNPGNSWSTGSVALTDDDNGTAGFQVSNVTPGQTGAKCIVVTASSSVPGVVKAYVQNLSPSAQGLEKYIDLKIEQGTGGSFADCTGFVANSVPVLPAASLATLSTVNNDYATGGSPWTTTGNASGESKTYKGTWTFDASGLTQLEIDALQGASTSIDLVWELQNSN</sequence>